<keyword evidence="3" id="KW-1185">Reference proteome</keyword>
<dbReference type="CTD" id="13206044"/>
<dbReference type="WormBase" id="Y105C5A.1274">
    <property type="protein sequence ID" value="CE39805"/>
    <property type="gene ID" value="WBGene00194951"/>
</dbReference>
<evidence type="ECO:0000313" key="4">
    <source>
        <dbReference type="WormBase" id="Y105C5A.1274"/>
    </source>
</evidence>
<dbReference type="PaxDb" id="6239-Y105C5A.1274"/>
<feature type="compositionally biased region" description="Polar residues" evidence="1">
    <location>
        <begin position="53"/>
        <end position="62"/>
    </location>
</feature>
<dbReference type="UCSC" id="Y105C5A.9a">
    <property type="organism name" value="c. elegans"/>
</dbReference>
<dbReference type="EMBL" id="BX284604">
    <property type="protein sequence ID" value="CAJ76961.1"/>
    <property type="molecule type" value="Genomic_DNA"/>
</dbReference>
<protein>
    <submittedName>
        <fullName evidence="2">Small hydrophilic protein</fullName>
    </submittedName>
</protein>
<name>Q2HQL1_CAEEL</name>
<dbReference type="Proteomes" id="UP000001940">
    <property type="component" value="Chromosome IV"/>
</dbReference>
<evidence type="ECO:0000256" key="1">
    <source>
        <dbReference type="SAM" id="MobiDB-lite"/>
    </source>
</evidence>
<evidence type="ECO:0000313" key="2">
    <source>
        <dbReference type="EMBL" id="CAJ76961.1"/>
    </source>
</evidence>
<accession>Q2HQL1</accession>
<gene>
    <name evidence="2" type="ORF">CELE_Y105C5A.1274</name>
    <name evidence="2 4" type="ORF">Y105C5A.1274</name>
</gene>
<reference evidence="2 3" key="1">
    <citation type="journal article" date="1998" name="Science">
        <title>Genome sequence of the nematode C. elegans: a platform for investigating biology.</title>
        <authorList>
            <consortium name="The C. elegans sequencing consortium"/>
            <person name="Sulson J.E."/>
            <person name="Waterston R."/>
        </authorList>
    </citation>
    <scope>NUCLEOTIDE SEQUENCE [LARGE SCALE GENOMIC DNA]</scope>
    <source>
        <strain evidence="2 3">Bristol N2</strain>
    </source>
</reference>
<feature type="region of interest" description="Disordered" evidence="1">
    <location>
        <begin position="1"/>
        <end position="62"/>
    </location>
</feature>
<dbReference type="AGR" id="WB:WBGene00194951"/>
<dbReference type="AlphaFoldDB" id="Q2HQL1"/>
<dbReference type="HOGENOM" id="CLU_2906184_0_0_1"/>
<dbReference type="GeneID" id="13206044"/>
<proteinExistence type="predicted"/>
<organism evidence="2 3">
    <name type="scientific">Caenorhabditis elegans</name>
    <dbReference type="NCBI Taxonomy" id="6239"/>
    <lineage>
        <taxon>Eukaryota</taxon>
        <taxon>Metazoa</taxon>
        <taxon>Ecdysozoa</taxon>
        <taxon>Nematoda</taxon>
        <taxon>Chromadorea</taxon>
        <taxon>Rhabditida</taxon>
        <taxon>Rhabditina</taxon>
        <taxon>Rhabditomorpha</taxon>
        <taxon>Rhabditoidea</taxon>
        <taxon>Rhabditidae</taxon>
        <taxon>Peloderinae</taxon>
        <taxon>Caenorhabditis</taxon>
    </lineage>
</organism>
<feature type="compositionally biased region" description="Basic and acidic residues" evidence="1">
    <location>
        <begin position="14"/>
        <end position="33"/>
    </location>
</feature>
<dbReference type="STRING" id="6239.Y105C5A.1274.1"/>
<dbReference type="RefSeq" id="NP_001255873.1">
    <property type="nucleotide sequence ID" value="NM_001268944.1"/>
</dbReference>
<evidence type="ECO:0000313" key="3">
    <source>
        <dbReference type="Proteomes" id="UP000001940"/>
    </source>
</evidence>
<dbReference type="Bgee" id="WBGene00194951">
    <property type="expression patterns" value="Expressed in multicellular organism and 1 other cell type or tissue"/>
</dbReference>
<dbReference type="InParanoid" id="Q2HQL1"/>
<dbReference type="KEGG" id="cel:CELE_Y105C5A.1274"/>
<sequence length="62" mass="7026">MSDKKHQCQTKCSGEPETRKSHTEEQKDSPSKRDRYHGRPVAQKIRKPGDGSIPTNDSIIYG</sequence>